<dbReference type="PANTHER" id="PTHR43620">
    <property type="entry name" value="GLYCEROPHOSPHORYL DIESTER PHOSPHODIESTERASE"/>
    <property type="match status" value="1"/>
</dbReference>
<evidence type="ECO:0000313" key="9">
    <source>
        <dbReference type="Proteomes" id="UP000249688"/>
    </source>
</evidence>
<dbReference type="Pfam" id="PF13946">
    <property type="entry name" value="DUF4214"/>
    <property type="match status" value="1"/>
</dbReference>
<dbReference type="Gene3D" id="2.150.10.10">
    <property type="entry name" value="Serralysin-like metalloprotease, C-terminal"/>
    <property type="match status" value="1"/>
</dbReference>
<dbReference type="EC" id="3.1.4.46" evidence="2"/>
<dbReference type="PANTHER" id="PTHR43620:SF7">
    <property type="entry name" value="GLYCEROPHOSPHODIESTER PHOSPHODIESTERASE GDPD5-RELATED"/>
    <property type="match status" value="1"/>
</dbReference>
<dbReference type="InterPro" id="IPR025282">
    <property type="entry name" value="DUF4214"/>
</dbReference>
<dbReference type="AlphaFoldDB" id="A0A2W7IG62"/>
<dbReference type="Proteomes" id="UP000249688">
    <property type="component" value="Unassembled WGS sequence"/>
</dbReference>
<dbReference type="InterPro" id="IPR030395">
    <property type="entry name" value="GP_PDE_dom"/>
</dbReference>
<dbReference type="RefSeq" id="WP_111398382.1">
    <property type="nucleotide sequence ID" value="NZ_QKYU01000011.1"/>
</dbReference>
<dbReference type="OrthoDB" id="9795622at2"/>
<dbReference type="PROSITE" id="PS51704">
    <property type="entry name" value="GP_PDE"/>
    <property type="match status" value="1"/>
</dbReference>
<dbReference type="GO" id="GO:0008889">
    <property type="term" value="F:glycerophosphodiester phosphodiesterase activity"/>
    <property type="evidence" value="ECO:0007669"/>
    <property type="project" value="UniProtKB-EC"/>
</dbReference>
<sequence>MSDIAPPLVIAHRGASGYLPEHTIEAYRLAIEMGADVIEPDVVVTKDGVLITRHESNLSETTDVSEHPEFADRHTTKFLDGANVSGWFAEDFTLAEIKTLWARERIPEERPESAAHNDEFRIATLAEIIALVNEVETDTGRQIAIAPETKNPTYFGYYGTYLDGTPLHIDISAMLVEALVSLGFTDAQRVFIQSFDLLNLMQLEHEIMPAAGVDFQLVQLLGGAVDVAFHLNPAYAALGADPTVYAPYAFGYPLTAAAALNGELFTPAAIQAMAQSYADFIAPPKDALLTATGLARPVDADGDGTADATSILTGATLDLAALAEALGIGVIPWTVRIEEGFRALNPDGTEQLPVEEYVRLYDLGLSALFTDFPDLGREIADQWAVGEAAIAASNDLGGKDILVRALDGLTAAKGTAAHDRAIYWGEGTVVLPGTIEELRLHGAADVSVVGNALDNRLLGNAGDNRFFETAGRDRIDGGIGRDMLVLEGSAGDYTVTVEDGIAVIGNTATGGIQRTANVETLLFADGAQALFATGQTEIASLYRTLLGRAAETGGFDFWAERSHDGMSLQEMAQGFAAADEFAARSAGLTTANFVATLYAEALNRQGEAAGLQWWAAQIDGGAMSRDEAAVGFLSSAEFAGHAAEVWLFA</sequence>
<reference evidence="8 9" key="1">
    <citation type="submission" date="2018-06" db="EMBL/GenBank/DDBJ databases">
        <title>Genomic Encyclopedia of Archaeal and Bacterial Type Strains, Phase II (KMG-II): from individual species to whole genera.</title>
        <authorList>
            <person name="Goeker M."/>
        </authorList>
    </citation>
    <scope>NUCLEOTIDE SEQUENCE [LARGE SCALE GENOMIC DNA]</scope>
    <source>
        <strain evidence="8 9">DSM 24525</strain>
    </source>
</reference>
<keyword evidence="5" id="KW-0378">Hydrolase</keyword>
<dbReference type="EMBL" id="QKYU01000011">
    <property type="protein sequence ID" value="PZW45733.1"/>
    <property type="molecule type" value="Genomic_DNA"/>
</dbReference>
<dbReference type="GO" id="GO:0006071">
    <property type="term" value="P:glycerol metabolic process"/>
    <property type="evidence" value="ECO:0007669"/>
    <property type="project" value="UniProtKB-KW"/>
</dbReference>
<comment type="similarity">
    <text evidence="1">Belongs to the glycerophosphoryl diester phosphodiesterase family.</text>
</comment>
<evidence type="ECO:0000256" key="2">
    <source>
        <dbReference type="ARBA" id="ARBA00012247"/>
    </source>
</evidence>
<keyword evidence="9" id="KW-1185">Reference proteome</keyword>
<gene>
    <name evidence="8" type="ORF">C8P66_111149</name>
</gene>
<dbReference type="Gene3D" id="3.20.20.190">
    <property type="entry name" value="Phosphatidylinositol (PI) phosphodiesterase"/>
    <property type="match status" value="1"/>
</dbReference>
<protein>
    <recommendedName>
        <fullName evidence="2">glycerophosphodiester phosphodiesterase</fullName>
        <ecNumber evidence="2">3.1.4.46</ecNumber>
    </recommendedName>
</protein>
<dbReference type="Pfam" id="PF03009">
    <property type="entry name" value="GDPD"/>
    <property type="match status" value="1"/>
</dbReference>
<comment type="caution">
    <text evidence="8">The sequence shown here is derived from an EMBL/GenBank/DDBJ whole genome shotgun (WGS) entry which is preliminary data.</text>
</comment>
<dbReference type="GO" id="GO:0042597">
    <property type="term" value="C:periplasmic space"/>
    <property type="evidence" value="ECO:0007669"/>
    <property type="project" value="TreeGrafter"/>
</dbReference>
<feature type="domain" description="GP-PDE" evidence="7">
    <location>
        <begin position="7"/>
        <end position="353"/>
    </location>
</feature>
<dbReference type="SUPFAM" id="SSF51695">
    <property type="entry name" value="PLC-like phosphodiesterases"/>
    <property type="match status" value="1"/>
</dbReference>
<dbReference type="InterPro" id="IPR011049">
    <property type="entry name" value="Serralysin-like_metalloprot_C"/>
</dbReference>
<dbReference type="Gene3D" id="1.10.3130.20">
    <property type="entry name" value="Phycobilisome linker domain"/>
    <property type="match status" value="1"/>
</dbReference>
<evidence type="ECO:0000256" key="6">
    <source>
        <dbReference type="ARBA" id="ARBA00047512"/>
    </source>
</evidence>
<evidence type="ECO:0000313" key="8">
    <source>
        <dbReference type="EMBL" id="PZW45733.1"/>
    </source>
</evidence>
<dbReference type="InterPro" id="IPR038255">
    <property type="entry name" value="PBS_linker_sf"/>
</dbReference>
<keyword evidence="4" id="KW-0319">Glycerol metabolism</keyword>
<keyword evidence="3" id="KW-0732">Signal</keyword>
<accession>A0A2W7IG62</accession>
<proteinExistence type="inferred from homology"/>
<evidence type="ECO:0000259" key="7">
    <source>
        <dbReference type="PROSITE" id="PS51704"/>
    </source>
</evidence>
<evidence type="ECO:0000256" key="3">
    <source>
        <dbReference type="ARBA" id="ARBA00022729"/>
    </source>
</evidence>
<comment type="catalytic activity">
    <reaction evidence="6">
        <text>a sn-glycero-3-phosphodiester + H2O = an alcohol + sn-glycerol 3-phosphate + H(+)</text>
        <dbReference type="Rhea" id="RHEA:12969"/>
        <dbReference type="ChEBI" id="CHEBI:15377"/>
        <dbReference type="ChEBI" id="CHEBI:15378"/>
        <dbReference type="ChEBI" id="CHEBI:30879"/>
        <dbReference type="ChEBI" id="CHEBI:57597"/>
        <dbReference type="ChEBI" id="CHEBI:83408"/>
        <dbReference type="EC" id="3.1.4.46"/>
    </reaction>
</comment>
<evidence type="ECO:0000256" key="5">
    <source>
        <dbReference type="ARBA" id="ARBA00022801"/>
    </source>
</evidence>
<dbReference type="InterPro" id="IPR017946">
    <property type="entry name" value="PLC-like_Pdiesterase_TIM-brl"/>
</dbReference>
<dbReference type="GO" id="GO:0006629">
    <property type="term" value="P:lipid metabolic process"/>
    <property type="evidence" value="ECO:0007669"/>
    <property type="project" value="InterPro"/>
</dbReference>
<dbReference type="SUPFAM" id="SSF51120">
    <property type="entry name" value="beta-Roll"/>
    <property type="match status" value="1"/>
</dbReference>
<evidence type="ECO:0000256" key="1">
    <source>
        <dbReference type="ARBA" id="ARBA00007277"/>
    </source>
</evidence>
<evidence type="ECO:0000256" key="4">
    <source>
        <dbReference type="ARBA" id="ARBA00022798"/>
    </source>
</evidence>
<organism evidence="8 9">
    <name type="scientific">Humitalea rosea</name>
    <dbReference type="NCBI Taxonomy" id="990373"/>
    <lineage>
        <taxon>Bacteria</taxon>
        <taxon>Pseudomonadati</taxon>
        <taxon>Pseudomonadota</taxon>
        <taxon>Alphaproteobacteria</taxon>
        <taxon>Acetobacterales</taxon>
        <taxon>Roseomonadaceae</taxon>
        <taxon>Humitalea</taxon>
    </lineage>
</organism>
<name>A0A2W7IG62_9PROT</name>